<proteinExistence type="predicted"/>
<sequence>MATSCDRVKLNCISYWFKPSCKVGLCAIARAADRTLVFVEFELGVAASAPDAEAKACLMALRLAAEGLGDRPFLLESHFFRTPFSTFEDFGESLASSVV</sequence>
<accession>A0A2P6S5A2</accession>
<gene>
    <name evidence="1" type="ORF">RchiOBHm_Chr2g0171131</name>
</gene>
<organism evidence="1 2">
    <name type="scientific">Rosa chinensis</name>
    <name type="common">China rose</name>
    <dbReference type="NCBI Taxonomy" id="74649"/>
    <lineage>
        <taxon>Eukaryota</taxon>
        <taxon>Viridiplantae</taxon>
        <taxon>Streptophyta</taxon>
        <taxon>Embryophyta</taxon>
        <taxon>Tracheophyta</taxon>
        <taxon>Spermatophyta</taxon>
        <taxon>Magnoliopsida</taxon>
        <taxon>eudicotyledons</taxon>
        <taxon>Gunneridae</taxon>
        <taxon>Pentapetalae</taxon>
        <taxon>rosids</taxon>
        <taxon>fabids</taxon>
        <taxon>Rosales</taxon>
        <taxon>Rosaceae</taxon>
        <taxon>Rosoideae</taxon>
        <taxon>Rosoideae incertae sedis</taxon>
        <taxon>Rosa</taxon>
    </lineage>
</organism>
<dbReference type="Gramene" id="PRQ53857">
    <property type="protein sequence ID" value="PRQ53857"/>
    <property type="gene ID" value="RchiOBHm_Chr2g0171131"/>
</dbReference>
<reference evidence="1 2" key="1">
    <citation type="journal article" date="2018" name="Nat. Genet.">
        <title>The Rosa genome provides new insights in the design of modern roses.</title>
        <authorList>
            <person name="Bendahmane M."/>
        </authorList>
    </citation>
    <scope>NUCLEOTIDE SEQUENCE [LARGE SCALE GENOMIC DNA]</scope>
    <source>
        <strain evidence="2">cv. Old Blush</strain>
    </source>
</reference>
<dbReference type="AlphaFoldDB" id="A0A2P6S5A2"/>
<evidence type="ECO:0000313" key="1">
    <source>
        <dbReference type="EMBL" id="PRQ53857.1"/>
    </source>
</evidence>
<keyword evidence="2" id="KW-1185">Reference proteome</keyword>
<dbReference type="Proteomes" id="UP000238479">
    <property type="component" value="Chromosome 2"/>
</dbReference>
<name>A0A2P6S5A2_ROSCH</name>
<evidence type="ECO:0000313" key="2">
    <source>
        <dbReference type="Proteomes" id="UP000238479"/>
    </source>
</evidence>
<protein>
    <submittedName>
        <fullName evidence="1">Uncharacterized protein</fullName>
    </submittedName>
</protein>
<dbReference type="EMBL" id="PDCK01000040">
    <property type="protein sequence ID" value="PRQ53857.1"/>
    <property type="molecule type" value="Genomic_DNA"/>
</dbReference>
<comment type="caution">
    <text evidence="1">The sequence shown here is derived from an EMBL/GenBank/DDBJ whole genome shotgun (WGS) entry which is preliminary data.</text>
</comment>